<gene>
    <name evidence="1" type="ORF">M9H77_12014</name>
</gene>
<sequence>MATRRHGSKSQRPQRLTTRQANSPASSTTSSSKHFPETSLDGLSSPASSSARSKVPQYFISESLPLDAERSKENVTVTCRFRPLSPREIRQGEEIAWYADGDTIVRNEHNPSIAYAYDRVFGPTTTTRHVYDVAAQHVVGGAMEGINGTIFAYGVTSSGKTHTMHGDQRSPGIIPLAVKDAFSIIQETPSREFLLRVSYLEIYNEVVNDLLNPAGQNLRIREDAQGTFVEGIKEEVVLSPAHALSLIAAGEEHRHVGSTNFNVLSSRSHTIFTLTIESSPCGENREHEAVTLSQLNLIDLAGSESSRVETTGVRRKEGSYINKSLLTLGTVISKLTDGKATHIPYRDSKLTRLLQSSLSGHGRVSLICTVTPSSSNSEETHNTLKFAHRAKHIEIQAAQNKIIDEKSLIKKYQNEIRCLKEELEQLKRGIVTVPQMKDSEEDDIVRLKQKLEDGQVRLQSRLEQEEEAKAALLVRIQRLTKLILVSSKTSQSSRLPHRPGLRRRHSFGEEELAYLPHRRRDLIWDDENADTFVSLDGNAETPDDSLKGEKKTRKNGLLNWLKLRKRDSGIGTLTSTSDKSSGIKSTSTPSTPQAESLNIMDSRNSHSLPTESTQSAEHLAECRPDREAPEDNFLGQETPLTSTKTLDQIDLLREQQKILLGEVALQTSALKRLSEEASHNPRKEHIHADIEKLKDEIRKKTEQIASLETQITDSVLNSDEKLDSLEDSQSVAELIAQLNEKSFELEVKAADNRIIQEQLNQKIAECEELRETITSLKQQLSEAQELRHSSPLNIPSQHHLESRTLHEELLNVKEGSALKYTKQTFLLQTQEAEIEEQKRKLDELSELKEQLEVRNQKLAEESSYAKGLASAAAVELKALSEEVAKLMNHNEKLAAELAALKSPPTQQRRSISSLRNGRRGDGHVKQSVIPPEVKRELALSRERELSYEAALAEKDQREAQLQRKVEESKEREAYLENELANMWVLVAKLKKSQGAENEVSDSTERIDGGFEIWSNSVQTERFLAK</sequence>
<proteinExistence type="predicted"/>
<reference evidence="2" key="1">
    <citation type="journal article" date="2023" name="Nat. Plants">
        <title>Single-cell RNA sequencing provides a high-resolution roadmap for understanding the multicellular compartmentation of specialized metabolism.</title>
        <authorList>
            <person name="Sun S."/>
            <person name="Shen X."/>
            <person name="Li Y."/>
            <person name="Li Y."/>
            <person name="Wang S."/>
            <person name="Li R."/>
            <person name="Zhang H."/>
            <person name="Shen G."/>
            <person name="Guo B."/>
            <person name="Wei J."/>
            <person name="Xu J."/>
            <person name="St-Pierre B."/>
            <person name="Chen S."/>
            <person name="Sun C."/>
        </authorList>
    </citation>
    <scope>NUCLEOTIDE SEQUENCE [LARGE SCALE GENOMIC DNA]</scope>
</reference>
<name>A0ACC0BG84_CATRO</name>
<accession>A0ACC0BG84</accession>
<evidence type="ECO:0000313" key="2">
    <source>
        <dbReference type="Proteomes" id="UP001060085"/>
    </source>
</evidence>
<dbReference type="EMBL" id="CM044703">
    <property type="protein sequence ID" value="KAI5671650.1"/>
    <property type="molecule type" value="Genomic_DNA"/>
</dbReference>
<organism evidence="1 2">
    <name type="scientific">Catharanthus roseus</name>
    <name type="common">Madagascar periwinkle</name>
    <name type="synonym">Vinca rosea</name>
    <dbReference type="NCBI Taxonomy" id="4058"/>
    <lineage>
        <taxon>Eukaryota</taxon>
        <taxon>Viridiplantae</taxon>
        <taxon>Streptophyta</taxon>
        <taxon>Embryophyta</taxon>
        <taxon>Tracheophyta</taxon>
        <taxon>Spermatophyta</taxon>
        <taxon>Magnoliopsida</taxon>
        <taxon>eudicotyledons</taxon>
        <taxon>Gunneridae</taxon>
        <taxon>Pentapetalae</taxon>
        <taxon>asterids</taxon>
        <taxon>lamiids</taxon>
        <taxon>Gentianales</taxon>
        <taxon>Apocynaceae</taxon>
        <taxon>Rauvolfioideae</taxon>
        <taxon>Vinceae</taxon>
        <taxon>Catharanthinae</taxon>
        <taxon>Catharanthus</taxon>
    </lineage>
</organism>
<dbReference type="Proteomes" id="UP001060085">
    <property type="component" value="Linkage Group LG03"/>
</dbReference>
<evidence type="ECO:0000313" key="1">
    <source>
        <dbReference type="EMBL" id="KAI5671650.1"/>
    </source>
</evidence>
<keyword evidence="2" id="KW-1185">Reference proteome</keyword>
<comment type="caution">
    <text evidence="1">The sequence shown here is derived from an EMBL/GenBank/DDBJ whole genome shotgun (WGS) entry which is preliminary data.</text>
</comment>
<protein>
    <submittedName>
        <fullName evidence="1">Uncharacterized protein</fullName>
    </submittedName>
</protein>